<evidence type="ECO:0000313" key="1">
    <source>
        <dbReference type="EMBL" id="TWH64005.1"/>
    </source>
</evidence>
<dbReference type="EMBL" id="VLKG01000014">
    <property type="protein sequence ID" value="TWH64005.1"/>
    <property type="molecule type" value="Genomic_DNA"/>
</dbReference>
<accession>A0A562I038</accession>
<sequence>MAIETGRDWAVVGQMRVGVLRFMQQRCVQVFQCCSPLNGWCITNPMMNLNLAFGLVRMEDLLNVQEMEHQLSFQPMYAGRQLEASPLPQYTTPAYNWADKRALTGGVQCQCLS</sequence>
<dbReference type="RefSeq" id="WP_144572995.1">
    <property type="nucleotide sequence ID" value="NZ_VLKG01000014.1"/>
</dbReference>
<reference evidence="1 2" key="1">
    <citation type="submission" date="2019-07" db="EMBL/GenBank/DDBJ databases">
        <title>Genomic Encyclopedia of Type Strains, Phase I: the one thousand microbial genomes (KMG-I) project.</title>
        <authorList>
            <person name="Kyrpides N."/>
        </authorList>
    </citation>
    <scope>NUCLEOTIDE SEQUENCE [LARGE SCALE GENOMIC DNA]</scope>
    <source>
        <strain evidence="1 2">DSM 375</strain>
    </source>
</reference>
<name>A0A562I038_9GAMM</name>
<proteinExistence type="predicted"/>
<protein>
    <submittedName>
        <fullName evidence="1">Uncharacterized protein</fullName>
    </submittedName>
</protein>
<evidence type="ECO:0000313" key="2">
    <source>
        <dbReference type="Proteomes" id="UP000319627"/>
    </source>
</evidence>
<organism evidence="1 2">
    <name type="scientific">Azomonas agilis</name>
    <dbReference type="NCBI Taxonomy" id="116849"/>
    <lineage>
        <taxon>Bacteria</taxon>
        <taxon>Pseudomonadati</taxon>
        <taxon>Pseudomonadota</taxon>
        <taxon>Gammaproteobacteria</taxon>
        <taxon>Pseudomonadales</taxon>
        <taxon>Pseudomonadaceae</taxon>
        <taxon>Azomonas</taxon>
    </lineage>
</organism>
<dbReference type="AlphaFoldDB" id="A0A562I038"/>
<comment type="caution">
    <text evidence="1">The sequence shown here is derived from an EMBL/GenBank/DDBJ whole genome shotgun (WGS) entry which is preliminary data.</text>
</comment>
<dbReference type="Proteomes" id="UP000319627">
    <property type="component" value="Unassembled WGS sequence"/>
</dbReference>
<keyword evidence="2" id="KW-1185">Reference proteome</keyword>
<gene>
    <name evidence="1" type="ORF">LX59_02829</name>
</gene>